<keyword evidence="1" id="KW-0812">Transmembrane</keyword>
<dbReference type="EMBL" id="CP098740">
    <property type="protein sequence ID" value="UZK55059.1"/>
    <property type="molecule type" value="Genomic_DNA"/>
</dbReference>
<feature type="transmembrane region" description="Helical" evidence="1">
    <location>
        <begin position="46"/>
        <end position="66"/>
    </location>
</feature>
<dbReference type="Proteomes" id="UP001164963">
    <property type="component" value="Chromosome"/>
</dbReference>
<feature type="transmembrane region" description="Helical" evidence="1">
    <location>
        <begin position="6"/>
        <end position="25"/>
    </location>
</feature>
<evidence type="ECO:0000256" key="1">
    <source>
        <dbReference type="SAM" id="Phobius"/>
    </source>
</evidence>
<gene>
    <name evidence="2" type="ORF">NEH16_13775</name>
</gene>
<feature type="transmembrane region" description="Helical" evidence="1">
    <location>
        <begin position="86"/>
        <end position="105"/>
    </location>
</feature>
<sequence length="228" mass="24523">MVPGTAQQLTILLILVLPGVFHQAVRERLRGPLAAEQEPQNRLVRAIAAGALLDIVYVVAAGPWLLRLLLGDGEGPLAGVARQPRQAGLAALLLIVVVPAALAWAEAAWRRRDARARYEPTPTAWDALFRGRGSCFVRVRLKSGLWVGGWLGTRSAASAYPHSGDLYLEAQYRMAPDGSFVGRVPGTGGVYVRAEEIDVLEVLLPPERRRPVVRGADEGERTGTGAGQ</sequence>
<keyword evidence="3" id="KW-1185">Reference proteome</keyword>
<dbReference type="RefSeq" id="WP_265542458.1">
    <property type="nucleotide sequence ID" value="NZ_CP098740.1"/>
</dbReference>
<reference evidence="2" key="1">
    <citation type="journal article" date="2022" name="Front. Microbiol.">
        <title>Mirubactin C rescues the lethal effect of cell wall biosynthesis mutations in Bacillus subtilis.</title>
        <authorList>
            <person name="Kepplinger B."/>
            <person name="Wen X."/>
            <person name="Tyler A.R."/>
            <person name="Kim B.Y."/>
            <person name="Brown J."/>
            <person name="Banks P."/>
            <person name="Dashti Y."/>
            <person name="Mackenzie E.S."/>
            <person name="Wills C."/>
            <person name="Kawai Y."/>
            <person name="Waldron K.J."/>
            <person name="Allenby N.E.E."/>
            <person name="Wu L.J."/>
            <person name="Hall M.J."/>
            <person name="Errington J."/>
        </authorList>
    </citation>
    <scope>NUCLEOTIDE SEQUENCE</scope>
    <source>
        <strain evidence="2">MDA8-470</strain>
    </source>
</reference>
<name>A0ABY6PS14_9ACTN</name>
<keyword evidence="1" id="KW-0472">Membrane</keyword>
<accession>A0ABY6PS14</accession>
<keyword evidence="1" id="KW-1133">Transmembrane helix</keyword>
<proteinExistence type="predicted"/>
<protein>
    <submittedName>
        <fullName evidence="2">DUF6338 family protein</fullName>
    </submittedName>
</protein>
<dbReference type="Pfam" id="PF19865">
    <property type="entry name" value="DUF6338"/>
    <property type="match status" value="1"/>
</dbReference>
<evidence type="ECO:0000313" key="3">
    <source>
        <dbReference type="Proteomes" id="UP001164963"/>
    </source>
</evidence>
<dbReference type="InterPro" id="IPR045919">
    <property type="entry name" value="DUF6338"/>
</dbReference>
<organism evidence="2 3">
    <name type="scientific">Streptomyces drozdowiczii</name>
    <dbReference type="NCBI Taxonomy" id="202862"/>
    <lineage>
        <taxon>Bacteria</taxon>
        <taxon>Bacillati</taxon>
        <taxon>Actinomycetota</taxon>
        <taxon>Actinomycetes</taxon>
        <taxon>Kitasatosporales</taxon>
        <taxon>Streptomycetaceae</taxon>
        <taxon>Streptomyces</taxon>
    </lineage>
</organism>
<evidence type="ECO:0000313" key="2">
    <source>
        <dbReference type="EMBL" id="UZK55059.1"/>
    </source>
</evidence>